<evidence type="ECO:0000313" key="1">
    <source>
        <dbReference type="EMBL" id="QBF26776.1"/>
    </source>
</evidence>
<dbReference type="AlphaFoldDB" id="A0A411MJ07"/>
<accession>A0A411MJ07</accession>
<protein>
    <submittedName>
        <fullName evidence="1">Iron-containing redox enzyme family protein</fullName>
    </submittedName>
</protein>
<dbReference type="Pfam" id="PF14518">
    <property type="entry name" value="Haem_oxygenas_2"/>
    <property type="match status" value="1"/>
</dbReference>
<reference evidence="1 2" key="1">
    <citation type="submission" date="2019-02" db="EMBL/GenBank/DDBJ databases">
        <title>Complete genome sequence of Pseudomonas sp. SNU WT1 isolated from rainbow trout.</title>
        <authorList>
            <person name="Oh W.T."/>
            <person name="Park S.C."/>
        </authorList>
    </citation>
    <scope>NUCLEOTIDE SEQUENCE [LARGE SCALE GENOMIC DNA]</scope>
    <source>
        <strain evidence="1 2">SNU WT1</strain>
    </source>
</reference>
<evidence type="ECO:0000313" key="2">
    <source>
        <dbReference type="Proteomes" id="UP000291130"/>
    </source>
</evidence>
<dbReference type="Proteomes" id="UP000291130">
    <property type="component" value="Chromosome"/>
</dbReference>
<name>A0A411MJ07_9PSED</name>
<dbReference type="Gene3D" id="1.20.910.10">
    <property type="entry name" value="Heme oxygenase-like"/>
    <property type="match status" value="1"/>
</dbReference>
<dbReference type="EMBL" id="CP035952">
    <property type="protein sequence ID" value="QBF26776.1"/>
    <property type="molecule type" value="Genomic_DNA"/>
</dbReference>
<proteinExistence type="predicted"/>
<sequence>MSAADVVLSMQKENMKTRYDALLRGDTSGSASWLETQLGQADSLENELPDDPTRIADWTAQRAANVAHQYAGYLEKRRQGAPRQYFSNRAHALYFLQHVAPTKNVDGAWLFGTLRHWEDARYHGLIRIYLEELGDGNPACNHVLIYQRLLSTLGCHELIPLTQERYLQGALQLALGYNVDAFLPEVIGYNLGYEQLPLHLLVTAFELEELGIDPHYFRLHVTIDNASTGHACKAVQALHQLWPDKDQGDFYRRVSRGYRLNDLGLGAADIAAGFDLETQLLESFERKRNFGSRMHSDYCRLEGRTVNQWLAEPGRMGELFNALQRKGWIKRGQDPANSRFWRLVEGPTALMFGVFSPYERQLLHDWIAGDWCATRRAYKTVQESVFEQLDENLGSEVALDVLLAHMAGARHALPDGLAATRRYGRLTGLSGGHEWN</sequence>
<dbReference type="OrthoDB" id="6635957at2"/>
<dbReference type="SMART" id="SM01236">
    <property type="entry name" value="Haem_oxygenase_2"/>
    <property type="match status" value="1"/>
</dbReference>
<dbReference type="InterPro" id="IPR016084">
    <property type="entry name" value="Haem_Oase-like_multi-hlx"/>
</dbReference>
<gene>
    <name evidence="1" type="ORF">EXN22_14130</name>
</gene>
<organism evidence="1 2">
    <name type="scientific">Pseudomonas tructae</name>
    <dbReference type="NCBI Taxonomy" id="2518644"/>
    <lineage>
        <taxon>Bacteria</taxon>
        <taxon>Pseudomonadati</taxon>
        <taxon>Pseudomonadota</taxon>
        <taxon>Gammaproteobacteria</taxon>
        <taxon>Pseudomonadales</taxon>
        <taxon>Pseudomonadaceae</taxon>
        <taxon>Pseudomonas</taxon>
    </lineage>
</organism>
<keyword evidence="2" id="KW-1185">Reference proteome</keyword>
<dbReference type="KEGG" id="ptk:EXN22_14130"/>
<dbReference type="RefSeq" id="WP_130264643.1">
    <property type="nucleotide sequence ID" value="NZ_CP035952.1"/>
</dbReference>